<feature type="transmembrane region" description="Helical" evidence="1">
    <location>
        <begin position="62"/>
        <end position="82"/>
    </location>
</feature>
<evidence type="ECO:0000313" key="3">
    <source>
        <dbReference type="Proteomes" id="UP000321555"/>
    </source>
</evidence>
<keyword evidence="1" id="KW-0812">Transmembrane</keyword>
<keyword evidence="3" id="KW-1185">Reference proteome</keyword>
<accession>A0A5B8Z732</accession>
<dbReference type="Pfam" id="PF14007">
    <property type="entry name" value="YtpI"/>
    <property type="match status" value="1"/>
</dbReference>
<keyword evidence="1" id="KW-0472">Membrane</keyword>
<dbReference type="KEGG" id="bda:FSZ17_17510"/>
<proteinExistence type="predicted"/>
<keyword evidence="1" id="KW-1133">Transmembrane helix</keyword>
<dbReference type="InterPro" id="IPR025618">
    <property type="entry name" value="YtpI"/>
</dbReference>
<reference evidence="3" key="1">
    <citation type="submission" date="2019-08" db="EMBL/GenBank/DDBJ databases">
        <authorList>
            <person name="Zheng X."/>
        </authorList>
    </citation>
    <scope>NUCLEOTIDE SEQUENCE [LARGE SCALE GENOMIC DNA]</scope>
    <source>
        <strain evidence="3">FJAT-25496</strain>
    </source>
</reference>
<feature type="transmembrane region" description="Helical" evidence="1">
    <location>
        <begin position="6"/>
        <end position="23"/>
    </location>
</feature>
<dbReference type="EMBL" id="CP042593">
    <property type="protein sequence ID" value="QED48915.1"/>
    <property type="molecule type" value="Genomic_DNA"/>
</dbReference>
<name>A0A5B8Z732_CYTDA</name>
<dbReference type="STRING" id="1742359.GCA_001439625_02672"/>
<dbReference type="AlphaFoldDB" id="A0A5B8Z732"/>
<dbReference type="Proteomes" id="UP000321555">
    <property type="component" value="Chromosome"/>
</dbReference>
<dbReference type="OrthoDB" id="2453019at2"/>
<organism evidence="2 3">
    <name type="scientific">Cytobacillus dafuensis</name>
    <name type="common">Bacillus dafuensis</name>
    <dbReference type="NCBI Taxonomy" id="1742359"/>
    <lineage>
        <taxon>Bacteria</taxon>
        <taxon>Bacillati</taxon>
        <taxon>Bacillota</taxon>
        <taxon>Bacilli</taxon>
        <taxon>Bacillales</taxon>
        <taxon>Bacillaceae</taxon>
        <taxon>Cytobacillus</taxon>
    </lineage>
</organism>
<evidence type="ECO:0000313" key="2">
    <source>
        <dbReference type="EMBL" id="QED48915.1"/>
    </source>
</evidence>
<evidence type="ECO:0008006" key="4">
    <source>
        <dbReference type="Google" id="ProtNLM"/>
    </source>
</evidence>
<sequence length="98" mass="11080">MPVLVILITISLSFYLYYKVKYVRCKRRPAERKWISSKSSIALGIFVALFGINQLFLNGDAITYIVAGIFILLGSFSIFGGIKSYKYYLPLAAQEAKE</sequence>
<evidence type="ECO:0000256" key="1">
    <source>
        <dbReference type="SAM" id="Phobius"/>
    </source>
</evidence>
<dbReference type="RefSeq" id="WP_057771998.1">
    <property type="nucleotide sequence ID" value="NZ_CP042593.1"/>
</dbReference>
<feature type="transmembrane region" description="Helical" evidence="1">
    <location>
        <begin position="35"/>
        <end position="56"/>
    </location>
</feature>
<gene>
    <name evidence="2" type="ORF">FSZ17_17510</name>
</gene>
<protein>
    <recommendedName>
        <fullName evidence="4">YtpI family protein</fullName>
    </recommendedName>
</protein>